<dbReference type="PANTHER" id="PTHR31618:SF1">
    <property type="entry name" value="EF-HAND DOMAIN-CONTAINING PROTEIN"/>
    <property type="match status" value="1"/>
</dbReference>
<evidence type="ECO:0000313" key="6">
    <source>
        <dbReference type="Proteomes" id="UP001516464"/>
    </source>
</evidence>
<feature type="domain" description="Mechanosensitive ion channel MscS" evidence="4">
    <location>
        <begin position="431"/>
        <end position="488"/>
    </location>
</feature>
<sequence>MDFIIKSTVLSTVTTILIIAFFITNHEIIKYILYVAANAMLFYTTFAIHNKITKFDLPIPVMVLIRSLKFSAFAFTIHATRKIYDIYYIRMYAILIFFIMVDAARSIAYEYIRKNFFDKLLTGYAMNILKFERYILYSIGKMNRTEYNAYIPCIEEFYKRGKPAECDANMLFDVWLGKPVIINEEETEDHIIDRNDNPDNDINNEGVMTLESEGNMNFENKEDIMGNEEDFIVDDERYQIIKINENSKKEEDCLLEPKYGKEEGFIFDDEFYGIYGSLYGERLSNRDSNSIIKKKVGFKEFSDQSDAFGDHEPISKSISMETLANTFPLRDASELFRILSFNAHCKKMGKTTFKANIKQIQNERFNLYRSIDDYLSLIFKCNRAMLVLEIVFFYMILTECYKLEFFYISILISLIVFSIRTTIEDIYESFFFIVFSHPYDAGDRVFLDDENLIVRQINLVSTEFEKWNGERVIMSNRYVCTKILRNIKRSLPQQWRLILNISASTKKSKLCEIKKDLYDFVNRSDKYISVRMNINELQDCNMMQLYVDFQHIRNFQNGYFMWKNHSRYIRRLMKLLSDNNIHYFPIAFEIELDGKWRNVIDDIVKSK</sequence>
<dbReference type="Pfam" id="PF00924">
    <property type="entry name" value="MS_channel_2nd"/>
    <property type="match status" value="1"/>
</dbReference>
<evidence type="ECO:0000256" key="3">
    <source>
        <dbReference type="SAM" id="Phobius"/>
    </source>
</evidence>
<evidence type="ECO:0000313" key="5">
    <source>
        <dbReference type="EMBL" id="KAF7682735.1"/>
    </source>
</evidence>
<feature type="transmembrane region" description="Helical" evidence="3">
    <location>
        <begin position="7"/>
        <end position="25"/>
    </location>
</feature>
<dbReference type="InterPro" id="IPR010920">
    <property type="entry name" value="LSM_dom_sf"/>
</dbReference>
<dbReference type="PANTHER" id="PTHR31618">
    <property type="entry name" value="MECHANOSENSITIVE ION CHANNEL PROTEIN 5"/>
    <property type="match status" value="1"/>
</dbReference>
<keyword evidence="3" id="KW-1133">Transmembrane helix</keyword>
<comment type="similarity">
    <text evidence="2">Belongs to the MscS (TC 1.A.23) family.</text>
</comment>
<dbReference type="Proteomes" id="UP001516464">
    <property type="component" value="Unassembled WGS sequence"/>
</dbReference>
<proteinExistence type="inferred from homology"/>
<dbReference type="InterPro" id="IPR006685">
    <property type="entry name" value="MscS_channel_2nd"/>
</dbReference>
<feature type="transmembrane region" description="Helical" evidence="3">
    <location>
        <begin position="61"/>
        <end position="80"/>
    </location>
</feature>
<evidence type="ECO:0000259" key="4">
    <source>
        <dbReference type="Pfam" id="PF00924"/>
    </source>
</evidence>
<accession>A0ABQ7HX86</accession>
<keyword evidence="3" id="KW-0812">Transmembrane</keyword>
<gene>
    <name evidence="5" type="primary">MSL10_0</name>
    <name evidence="5" type="ORF">TCON_2049</name>
</gene>
<evidence type="ECO:0000256" key="1">
    <source>
        <dbReference type="ARBA" id="ARBA00004141"/>
    </source>
</evidence>
<comment type="caution">
    <text evidence="5">The sequence shown here is derived from an EMBL/GenBank/DDBJ whole genome shotgun (WGS) entry which is preliminary data.</text>
</comment>
<name>A0ABQ7HX86_9MICR</name>
<organism evidence="5 6">
    <name type="scientific">Astathelohania contejeani</name>
    <dbReference type="NCBI Taxonomy" id="164912"/>
    <lineage>
        <taxon>Eukaryota</taxon>
        <taxon>Fungi</taxon>
        <taxon>Fungi incertae sedis</taxon>
        <taxon>Microsporidia</taxon>
        <taxon>Astathelohaniidae</taxon>
        <taxon>Astathelohania</taxon>
    </lineage>
</organism>
<reference evidence="5 6" key="1">
    <citation type="submission" date="2019-01" db="EMBL/GenBank/DDBJ databases">
        <title>Genomes sequencing and comparative genomics of infectious freshwater microsporidia, Cucumispora dikerogammari and Thelohania contejeani.</title>
        <authorList>
            <person name="Cormier A."/>
            <person name="Giraud I."/>
            <person name="Wattier R."/>
            <person name="Teixeira M."/>
            <person name="Grandjean F."/>
            <person name="Rigaud T."/>
            <person name="Cordaux R."/>
        </authorList>
    </citation>
    <scope>NUCLEOTIDE SEQUENCE [LARGE SCALE GENOMIC DNA]</scope>
    <source>
        <strain evidence="5">T1</strain>
        <tissue evidence="5">Spores</tissue>
    </source>
</reference>
<feature type="transmembrane region" description="Helical" evidence="3">
    <location>
        <begin position="31"/>
        <end position="49"/>
    </location>
</feature>
<dbReference type="EMBL" id="SBIQ01000192">
    <property type="protein sequence ID" value="KAF7682735.1"/>
    <property type="molecule type" value="Genomic_DNA"/>
</dbReference>
<keyword evidence="3" id="KW-0472">Membrane</keyword>
<comment type="subcellular location">
    <subcellularLocation>
        <location evidence="1">Membrane</location>
        <topology evidence="1">Multi-pass membrane protein</topology>
    </subcellularLocation>
</comment>
<feature type="transmembrane region" description="Helical" evidence="3">
    <location>
        <begin position="86"/>
        <end position="104"/>
    </location>
</feature>
<dbReference type="InterPro" id="IPR016688">
    <property type="entry name" value="MscS-like_plants/fungi"/>
</dbReference>
<protein>
    <submittedName>
        <fullName evidence="5">Mechanosensitive ion channel protein 10</fullName>
    </submittedName>
</protein>
<evidence type="ECO:0000256" key="2">
    <source>
        <dbReference type="ARBA" id="ARBA00008017"/>
    </source>
</evidence>
<keyword evidence="6" id="KW-1185">Reference proteome</keyword>
<dbReference type="SUPFAM" id="SSF50182">
    <property type="entry name" value="Sm-like ribonucleoproteins"/>
    <property type="match status" value="1"/>
</dbReference>